<evidence type="ECO:0000256" key="1">
    <source>
        <dbReference type="ARBA" id="ARBA00004514"/>
    </source>
</evidence>
<evidence type="ECO:0000256" key="5">
    <source>
        <dbReference type="ARBA" id="ARBA00093765"/>
    </source>
</evidence>
<comment type="function">
    <text evidence="5">May act as an export chaperone for the filament capping protein FliD.</text>
</comment>
<proteinExistence type="inferred from homology"/>
<dbReference type="AlphaFoldDB" id="A0A6J4U4Z0"/>
<evidence type="ECO:0000256" key="3">
    <source>
        <dbReference type="ARBA" id="ARBA00022795"/>
    </source>
</evidence>
<evidence type="ECO:0000256" key="6">
    <source>
        <dbReference type="ARBA" id="ARBA00093785"/>
    </source>
</evidence>
<keyword evidence="4" id="KW-0143">Chaperone</keyword>
<gene>
    <name evidence="8" type="ORF">AVDCRST_MAG30-4491</name>
</gene>
<dbReference type="InterPro" id="IPR008622">
    <property type="entry name" value="FliT"/>
</dbReference>
<organism evidence="8">
    <name type="scientific">uncultured Solirubrobacteraceae bacterium</name>
    <dbReference type="NCBI Taxonomy" id="1162706"/>
    <lineage>
        <taxon>Bacteria</taxon>
        <taxon>Bacillati</taxon>
        <taxon>Actinomycetota</taxon>
        <taxon>Thermoleophilia</taxon>
        <taxon>Solirubrobacterales</taxon>
        <taxon>Solirubrobacteraceae</taxon>
        <taxon>environmental samples</taxon>
    </lineage>
</organism>
<evidence type="ECO:0000313" key="8">
    <source>
        <dbReference type="EMBL" id="CAA9538538.1"/>
    </source>
</evidence>
<keyword evidence="3" id="KW-1005">Bacterial flagellum biogenesis</keyword>
<dbReference type="EMBL" id="CADCVS010000588">
    <property type="protein sequence ID" value="CAA9538538.1"/>
    <property type="molecule type" value="Genomic_DNA"/>
</dbReference>
<protein>
    <recommendedName>
        <fullName evidence="7">Flagellar protein FliT</fullName>
    </recommendedName>
</protein>
<reference evidence="8" key="1">
    <citation type="submission" date="2020-02" db="EMBL/GenBank/DDBJ databases">
        <authorList>
            <person name="Meier V. D."/>
        </authorList>
    </citation>
    <scope>NUCLEOTIDE SEQUENCE</scope>
    <source>
        <strain evidence="8">AVDCRST_MAG30</strain>
    </source>
</reference>
<keyword evidence="2" id="KW-0963">Cytoplasm</keyword>
<accession>A0A6J4U4Z0</accession>
<name>A0A6J4U4Z0_9ACTN</name>
<dbReference type="Pfam" id="PF05400">
    <property type="entry name" value="FliT"/>
    <property type="match status" value="1"/>
</dbReference>
<evidence type="ECO:0000256" key="2">
    <source>
        <dbReference type="ARBA" id="ARBA00022490"/>
    </source>
</evidence>
<comment type="subcellular location">
    <subcellularLocation>
        <location evidence="1">Cytoplasm</location>
        <location evidence="1">Cytosol</location>
    </subcellularLocation>
</comment>
<evidence type="ECO:0000256" key="7">
    <source>
        <dbReference type="ARBA" id="ARBA00093797"/>
    </source>
</evidence>
<sequence length="111" mass="11275">MSALAPYERLVDLAEREASLVGSEAWDDLAALSGERQAVLAALPHTPPREAGPILERLAGCQALVTAALATARAAAAAELQTLGRGRGAVRGYASSTVQGAPGLARLDDAA</sequence>
<comment type="similarity">
    <text evidence="6">Belongs to the bacillales FliT family.</text>
</comment>
<evidence type="ECO:0000256" key="4">
    <source>
        <dbReference type="ARBA" id="ARBA00023186"/>
    </source>
</evidence>